<dbReference type="Proteomes" id="UP000504637">
    <property type="component" value="Unplaced"/>
</dbReference>
<reference evidence="3" key="2">
    <citation type="submission" date="2020-04" db="EMBL/GenBank/DDBJ databases">
        <authorList>
            <consortium name="NCBI Genome Project"/>
        </authorList>
    </citation>
    <scope>NUCLEOTIDE SEQUENCE</scope>
    <source>
        <strain evidence="3">CBS 342.82</strain>
    </source>
</reference>
<name>A0A6J3MIV3_9PEZI</name>
<evidence type="ECO:0000313" key="3">
    <source>
        <dbReference type="RefSeq" id="XP_033464871.1"/>
    </source>
</evidence>
<reference evidence="3" key="1">
    <citation type="submission" date="2020-01" db="EMBL/GenBank/DDBJ databases">
        <authorList>
            <consortium name="DOE Joint Genome Institute"/>
            <person name="Haridas S."/>
            <person name="Albert R."/>
            <person name="Binder M."/>
            <person name="Bloem J."/>
            <person name="Labutti K."/>
            <person name="Salamov A."/>
            <person name="Andreopoulos B."/>
            <person name="Baker S.E."/>
            <person name="Barry K."/>
            <person name="Bills G."/>
            <person name="Bluhm B.H."/>
            <person name="Cannon C."/>
            <person name="Castanera R."/>
            <person name="Culley D.E."/>
            <person name="Daum C."/>
            <person name="Ezra D."/>
            <person name="Gonzalez J.B."/>
            <person name="Henrissat B."/>
            <person name="Kuo A."/>
            <person name="Liang C."/>
            <person name="Lipzen A."/>
            <person name="Lutzoni F."/>
            <person name="Magnuson J."/>
            <person name="Mondo S."/>
            <person name="Nolan M."/>
            <person name="Ohm R."/>
            <person name="Pangilinan J."/>
            <person name="Park H.-J."/>
            <person name="Ramirez L."/>
            <person name="Alfaro M."/>
            <person name="Sun H."/>
            <person name="Tritt A."/>
            <person name="Yoshinaga Y."/>
            <person name="Zwiers L.-H."/>
            <person name="Turgeon B.G."/>
            <person name="Goodwin S.B."/>
            <person name="Spatafora J.W."/>
            <person name="Crous P.W."/>
            <person name="Grigoriev I.V."/>
        </authorList>
    </citation>
    <scope>NUCLEOTIDE SEQUENCE</scope>
    <source>
        <strain evidence="3">CBS 342.82</strain>
    </source>
</reference>
<dbReference type="PANTHER" id="PTHR39460:SF1">
    <property type="entry name" value="C6 TRANSCRIPTION FACTOR"/>
    <property type="match status" value="1"/>
</dbReference>
<dbReference type="Pfam" id="PF24855">
    <property type="entry name" value="DUF7729"/>
    <property type="match status" value="2"/>
</dbReference>
<dbReference type="PANTHER" id="PTHR39460">
    <property type="entry name" value="EXPRESSED PROTEIN"/>
    <property type="match status" value="1"/>
</dbReference>
<protein>
    <recommendedName>
        <fullName evidence="1">DUF7729 domain-containing protein</fullName>
    </recommendedName>
</protein>
<organism evidence="3">
    <name type="scientific">Dissoconium aciculare CBS 342.82</name>
    <dbReference type="NCBI Taxonomy" id="1314786"/>
    <lineage>
        <taxon>Eukaryota</taxon>
        <taxon>Fungi</taxon>
        <taxon>Dikarya</taxon>
        <taxon>Ascomycota</taxon>
        <taxon>Pezizomycotina</taxon>
        <taxon>Dothideomycetes</taxon>
        <taxon>Dothideomycetidae</taxon>
        <taxon>Mycosphaerellales</taxon>
        <taxon>Dissoconiaceae</taxon>
        <taxon>Dissoconium</taxon>
    </lineage>
</organism>
<dbReference type="AlphaFoldDB" id="A0A6J3MIV3"/>
<dbReference type="RefSeq" id="XP_033464871.1">
    <property type="nucleotide sequence ID" value="XM_033606724.1"/>
</dbReference>
<dbReference type="OrthoDB" id="2564812at2759"/>
<accession>A0A6J3MIV3</accession>
<keyword evidence="2" id="KW-1185">Reference proteome</keyword>
<sequence length="266" mass="28063">MTSTSVPTSTALPVPFDQSLSNNVSSSCDRFFDSFLADPAFVNCTPLSLLLGTSVSFFRAQRAPAQLNQILDASCKVAFPQCSALMSKLGRQIQESGSCGDDYQKQNPTVLRAYTGFITYEPMYHAGCLRQQSNSSSSSSSTSGKASNSTTSSYCFTDAATNNASFQDNYNYYLPLGVQLPPDVKPTCSQCSRDTMALFAASASNKSQPLSVTYNPAARLVNGACGNNFVKADVQASSAAGAATLAGQSGVLTAVTLAVVLWNMTI</sequence>
<dbReference type="InterPro" id="IPR056146">
    <property type="entry name" value="DUF7729"/>
</dbReference>
<evidence type="ECO:0000259" key="1">
    <source>
        <dbReference type="Pfam" id="PF24855"/>
    </source>
</evidence>
<dbReference type="GeneID" id="54364524"/>
<gene>
    <name evidence="3" type="ORF">K489DRAFT_392172</name>
</gene>
<proteinExistence type="predicted"/>
<evidence type="ECO:0000313" key="2">
    <source>
        <dbReference type="Proteomes" id="UP000504637"/>
    </source>
</evidence>
<feature type="domain" description="DUF7729" evidence="1">
    <location>
        <begin position="12"/>
        <end position="135"/>
    </location>
</feature>
<feature type="domain" description="DUF7729" evidence="1">
    <location>
        <begin position="146"/>
        <end position="233"/>
    </location>
</feature>
<reference evidence="3" key="3">
    <citation type="submission" date="2025-08" db="UniProtKB">
        <authorList>
            <consortium name="RefSeq"/>
        </authorList>
    </citation>
    <scope>IDENTIFICATION</scope>
    <source>
        <strain evidence="3">CBS 342.82</strain>
    </source>
</reference>